<dbReference type="GO" id="GO:0016840">
    <property type="term" value="F:carbon-nitrogen lyase activity"/>
    <property type="evidence" value="ECO:0007669"/>
    <property type="project" value="UniProtKB-UniRule"/>
</dbReference>
<sequence length="209" mass="23926">MEEIQKKIDSGLALPIMEHFYTIQGEGRNNGEAAYFIRLAGCDVGCVWCDVKESWDADQHPVLSVEEIVEDAVATNSPNIVITGGEPAMYDLSVLTEKLKQENLKVWMETSGAHPITGSWDWICFSPKKFKKPLDEAYDKAHELKVVIANRNDFKWAESHAKKVGSDCELYLQPEWSREEKLLPKIIDYVKENPKWKISLQTHKYMNIP</sequence>
<feature type="binding site" evidence="8">
    <location>
        <position position="49"/>
    </location>
    <ligand>
        <name>[4Fe-4S] cluster</name>
        <dbReference type="ChEBI" id="CHEBI:49883"/>
        <note>4Fe-4S-S-AdoMet</note>
    </ligand>
</feature>
<comment type="cofactor">
    <cofactor evidence="8">
        <name>S-adenosyl-L-methionine</name>
        <dbReference type="ChEBI" id="CHEBI:59789"/>
    </cofactor>
    <text evidence="8">Binds 1 S-adenosyl-L-methionine per subunit.</text>
</comment>
<evidence type="ECO:0000256" key="6">
    <source>
        <dbReference type="ARBA" id="ARBA00023014"/>
    </source>
</evidence>
<keyword evidence="7 8" id="KW-0456">Lyase</keyword>
<feature type="binding site" evidence="8">
    <location>
        <begin position="48"/>
        <end position="50"/>
    </location>
    <ligand>
        <name>S-adenosyl-L-methionine</name>
        <dbReference type="ChEBI" id="CHEBI:59789"/>
    </ligand>
</feature>
<dbReference type="GO" id="GO:0000287">
    <property type="term" value="F:magnesium ion binding"/>
    <property type="evidence" value="ECO:0007669"/>
    <property type="project" value="UniProtKB-UniRule"/>
</dbReference>
<comment type="caution">
    <text evidence="10">The sequence shown here is derived from an EMBL/GenBank/DDBJ whole genome shotgun (WGS) entry which is preliminary data.</text>
</comment>
<dbReference type="InterPro" id="IPR024924">
    <property type="entry name" value="7-CO-7-deazaguanine_synth-like"/>
</dbReference>
<dbReference type="PANTHER" id="PTHR42836:SF1">
    <property type="entry name" value="7-CARBOXY-7-DEAZAGUANINE SYNTHASE"/>
    <property type="match status" value="1"/>
</dbReference>
<dbReference type="Gene3D" id="3.20.20.70">
    <property type="entry name" value="Aldolase class I"/>
    <property type="match status" value="1"/>
</dbReference>
<name>A0A6N6MED9_9FLAO</name>
<feature type="binding site" evidence="8">
    <location>
        <begin position="23"/>
        <end position="25"/>
    </location>
    <ligand>
        <name>substrate</name>
    </ligand>
</feature>
<dbReference type="HAMAP" id="MF_00917">
    <property type="entry name" value="QueE"/>
    <property type="match status" value="1"/>
</dbReference>
<dbReference type="GO" id="GO:0051539">
    <property type="term" value="F:4 iron, 4 sulfur cluster binding"/>
    <property type="evidence" value="ECO:0007669"/>
    <property type="project" value="UniProtKB-UniRule"/>
</dbReference>
<comment type="caution">
    <text evidence="8">Lacks conserved residue(s) required for the propagation of feature annotation.</text>
</comment>
<keyword evidence="6 8" id="KW-0411">Iron-sulfur</keyword>
<keyword evidence="2 8" id="KW-0949">S-adenosyl-L-methionine</keyword>
<keyword evidence="5 8" id="KW-0408">Iron</keyword>
<dbReference type="UniPathway" id="UPA00391"/>
<evidence type="ECO:0000256" key="8">
    <source>
        <dbReference type="HAMAP-Rule" id="MF_00917"/>
    </source>
</evidence>
<evidence type="ECO:0000256" key="1">
    <source>
        <dbReference type="ARBA" id="ARBA00022485"/>
    </source>
</evidence>
<feature type="binding site" evidence="8">
    <location>
        <position position="42"/>
    </location>
    <ligand>
        <name>[4Fe-4S] cluster</name>
        <dbReference type="ChEBI" id="CHEBI:49883"/>
        <note>4Fe-4S-S-AdoMet</note>
    </ligand>
</feature>
<feature type="binding site" evidence="8">
    <location>
        <position position="85"/>
    </location>
    <ligand>
        <name>S-adenosyl-L-methionine</name>
        <dbReference type="ChEBI" id="CHEBI:59789"/>
    </ligand>
</feature>
<comment type="subunit">
    <text evidence="8">Homodimer.</text>
</comment>
<evidence type="ECO:0000313" key="10">
    <source>
        <dbReference type="EMBL" id="KAB1066075.1"/>
    </source>
</evidence>
<keyword evidence="1 8" id="KW-0004">4Fe-4S</keyword>
<feature type="domain" description="Radical SAM core" evidence="9">
    <location>
        <begin position="29"/>
        <end position="209"/>
    </location>
</feature>
<evidence type="ECO:0000256" key="7">
    <source>
        <dbReference type="ARBA" id="ARBA00023239"/>
    </source>
</evidence>
<reference evidence="10 11" key="1">
    <citation type="submission" date="2019-09" db="EMBL/GenBank/DDBJ databases">
        <title>Genomes of Cryomorphaceae.</title>
        <authorList>
            <person name="Bowman J.P."/>
        </authorList>
    </citation>
    <scope>NUCLEOTIDE SEQUENCE [LARGE SCALE GENOMIC DNA]</scope>
    <source>
        <strain evidence="10 11">KCTC 52047</strain>
    </source>
</reference>
<keyword evidence="8" id="KW-0671">Queuosine biosynthesis</keyword>
<comment type="catalytic activity">
    <reaction evidence="8">
        <text>6-carboxy-5,6,7,8-tetrahydropterin + H(+) = 7-carboxy-7-carbaguanine + NH4(+)</text>
        <dbReference type="Rhea" id="RHEA:27974"/>
        <dbReference type="ChEBI" id="CHEBI:15378"/>
        <dbReference type="ChEBI" id="CHEBI:28938"/>
        <dbReference type="ChEBI" id="CHEBI:61032"/>
        <dbReference type="ChEBI" id="CHEBI:61036"/>
        <dbReference type="EC" id="4.3.99.3"/>
    </reaction>
</comment>
<dbReference type="InterPro" id="IPR007197">
    <property type="entry name" value="rSAM"/>
</dbReference>
<evidence type="ECO:0000256" key="3">
    <source>
        <dbReference type="ARBA" id="ARBA00022723"/>
    </source>
</evidence>
<comment type="function">
    <text evidence="8">Catalyzes the complex heterocyclic radical-mediated conversion of 6-carboxy-5,6,7,8-tetrahydropterin (CPH4) to 7-carboxy-7-deazaguanine (CDG), a step common to the biosynthetic pathways of all 7-deazapurine-containing compounds.</text>
</comment>
<feature type="binding site" evidence="8">
    <location>
        <position position="209"/>
    </location>
    <ligand>
        <name>substrate</name>
    </ligand>
</feature>
<organism evidence="10 11">
    <name type="scientific">Salibacter halophilus</name>
    <dbReference type="NCBI Taxonomy" id="1803916"/>
    <lineage>
        <taxon>Bacteria</taxon>
        <taxon>Pseudomonadati</taxon>
        <taxon>Bacteroidota</taxon>
        <taxon>Flavobacteriia</taxon>
        <taxon>Flavobacteriales</taxon>
        <taxon>Salibacteraceae</taxon>
        <taxon>Salibacter</taxon>
    </lineage>
</organism>
<accession>A0A6N6MED9</accession>
<dbReference type="EMBL" id="WACR01000001">
    <property type="protein sequence ID" value="KAB1066075.1"/>
    <property type="molecule type" value="Genomic_DNA"/>
</dbReference>
<proteinExistence type="inferred from homology"/>
<dbReference type="InterPro" id="IPR058240">
    <property type="entry name" value="rSAM_sf"/>
</dbReference>
<comment type="cofactor">
    <cofactor evidence="8">
        <name>[4Fe-4S] cluster</name>
        <dbReference type="ChEBI" id="CHEBI:49883"/>
    </cofactor>
    <text evidence="8">Binds 1 [4Fe-4S] cluster. The cluster is coordinated with 3 cysteines and an exchangeable S-adenosyl-L-methionine.</text>
</comment>
<dbReference type="SUPFAM" id="SSF102114">
    <property type="entry name" value="Radical SAM enzymes"/>
    <property type="match status" value="1"/>
</dbReference>
<keyword evidence="4 8" id="KW-0460">Magnesium</keyword>
<dbReference type="RefSeq" id="WP_151166063.1">
    <property type="nucleotide sequence ID" value="NZ_WACR01000001.1"/>
</dbReference>
<dbReference type="InterPro" id="IPR013785">
    <property type="entry name" value="Aldolase_TIM"/>
</dbReference>
<feature type="binding site" evidence="8">
    <location>
        <position position="83"/>
    </location>
    <ligand>
        <name>substrate</name>
    </ligand>
</feature>
<dbReference type="Proteomes" id="UP000435357">
    <property type="component" value="Unassembled WGS sequence"/>
</dbReference>
<feature type="binding site" evidence="8">
    <location>
        <position position="46"/>
    </location>
    <ligand>
        <name>[4Fe-4S] cluster</name>
        <dbReference type="ChEBI" id="CHEBI:49883"/>
        <note>4Fe-4S-S-AdoMet</note>
    </ligand>
</feature>
<dbReference type="PANTHER" id="PTHR42836">
    <property type="entry name" value="7-CARBOXY-7-DEAZAGUANINE SYNTHASE"/>
    <property type="match status" value="1"/>
</dbReference>
<evidence type="ECO:0000256" key="5">
    <source>
        <dbReference type="ARBA" id="ARBA00023004"/>
    </source>
</evidence>
<feature type="binding site" evidence="8">
    <location>
        <begin position="126"/>
        <end position="128"/>
    </location>
    <ligand>
        <name>S-adenosyl-L-methionine</name>
        <dbReference type="ChEBI" id="CHEBI:59789"/>
    </ligand>
</feature>
<evidence type="ECO:0000313" key="11">
    <source>
        <dbReference type="Proteomes" id="UP000435357"/>
    </source>
</evidence>
<dbReference type="GO" id="GO:1904047">
    <property type="term" value="F:S-adenosyl-L-methionine binding"/>
    <property type="evidence" value="ECO:0007669"/>
    <property type="project" value="UniProtKB-UniRule"/>
</dbReference>
<dbReference type="OrthoDB" id="9792276at2"/>
<gene>
    <name evidence="8" type="primary">queE</name>
    <name evidence="10" type="ORF">F3059_00990</name>
</gene>
<comment type="cofactor">
    <cofactor evidence="8">
        <name>Mg(2+)</name>
        <dbReference type="ChEBI" id="CHEBI:18420"/>
    </cofactor>
</comment>
<feature type="binding site" evidence="8">
    <location>
        <position position="38"/>
    </location>
    <ligand>
        <name>substrate</name>
    </ligand>
</feature>
<dbReference type="Pfam" id="PF04055">
    <property type="entry name" value="Radical_SAM"/>
    <property type="match status" value="1"/>
</dbReference>
<comment type="similarity">
    <text evidence="8">Belongs to the radical SAM superfamily. 7-carboxy-7-deazaguanine synthase family.</text>
</comment>
<dbReference type="EC" id="4.3.99.3" evidence="8"/>
<dbReference type="AlphaFoldDB" id="A0A6N6MED9"/>
<dbReference type="PIRSF" id="PIRSF000370">
    <property type="entry name" value="QueE"/>
    <property type="match status" value="1"/>
</dbReference>
<keyword evidence="3 8" id="KW-0479">Metal-binding</keyword>
<evidence type="ECO:0000256" key="2">
    <source>
        <dbReference type="ARBA" id="ARBA00022691"/>
    </source>
</evidence>
<evidence type="ECO:0000259" key="9">
    <source>
        <dbReference type="PROSITE" id="PS51918"/>
    </source>
</evidence>
<evidence type="ECO:0000256" key="4">
    <source>
        <dbReference type="ARBA" id="ARBA00022842"/>
    </source>
</evidence>
<dbReference type="SFLD" id="SFLDS00029">
    <property type="entry name" value="Radical_SAM"/>
    <property type="match status" value="1"/>
</dbReference>
<comment type="pathway">
    <text evidence="8">Purine metabolism; 7-cyano-7-deazaguanine biosynthesis.</text>
</comment>
<protein>
    <recommendedName>
        <fullName evidence="8">7-carboxy-7-deazaguanine synthase</fullName>
        <shortName evidence="8">CDG synthase</shortName>
        <ecNumber evidence="8">4.3.99.3</ecNumber>
    </recommendedName>
    <alternativeName>
        <fullName evidence="8">Queuosine biosynthesis protein QueE</fullName>
    </alternativeName>
</protein>
<keyword evidence="11" id="KW-1185">Reference proteome</keyword>
<dbReference type="PROSITE" id="PS51918">
    <property type="entry name" value="RADICAL_SAM"/>
    <property type="match status" value="1"/>
</dbReference>
<dbReference type="GO" id="GO:0008616">
    <property type="term" value="P:tRNA queuosine(34) biosynthetic process"/>
    <property type="evidence" value="ECO:0007669"/>
    <property type="project" value="UniProtKB-UniRule"/>
</dbReference>